<accession>A0ACC1J0D5</accession>
<gene>
    <name evidence="1" type="ORF">FBU59_006254</name>
</gene>
<organism evidence="1 2">
    <name type="scientific">Linderina macrospora</name>
    <dbReference type="NCBI Taxonomy" id="4868"/>
    <lineage>
        <taxon>Eukaryota</taxon>
        <taxon>Fungi</taxon>
        <taxon>Fungi incertae sedis</taxon>
        <taxon>Zoopagomycota</taxon>
        <taxon>Kickxellomycotina</taxon>
        <taxon>Kickxellomycetes</taxon>
        <taxon>Kickxellales</taxon>
        <taxon>Kickxellaceae</taxon>
        <taxon>Linderina</taxon>
    </lineage>
</organism>
<name>A0ACC1J0D5_9FUNG</name>
<dbReference type="EMBL" id="JANBPW010005364">
    <property type="protein sequence ID" value="KAJ1932773.1"/>
    <property type="molecule type" value="Genomic_DNA"/>
</dbReference>
<evidence type="ECO:0000313" key="2">
    <source>
        <dbReference type="Proteomes" id="UP001150603"/>
    </source>
</evidence>
<keyword evidence="2" id="KW-1185">Reference proteome</keyword>
<evidence type="ECO:0000313" key="1">
    <source>
        <dbReference type="EMBL" id="KAJ1932773.1"/>
    </source>
</evidence>
<proteinExistence type="predicted"/>
<reference evidence="1" key="1">
    <citation type="submission" date="2022-07" db="EMBL/GenBank/DDBJ databases">
        <title>Phylogenomic reconstructions and comparative analyses of Kickxellomycotina fungi.</title>
        <authorList>
            <person name="Reynolds N.K."/>
            <person name="Stajich J.E."/>
            <person name="Barry K."/>
            <person name="Grigoriev I.V."/>
            <person name="Crous P."/>
            <person name="Smith M.E."/>
        </authorList>
    </citation>
    <scope>NUCLEOTIDE SEQUENCE</scope>
    <source>
        <strain evidence="1">NRRL 5244</strain>
    </source>
</reference>
<dbReference type="Proteomes" id="UP001150603">
    <property type="component" value="Unassembled WGS sequence"/>
</dbReference>
<comment type="caution">
    <text evidence="1">The sequence shown here is derived from an EMBL/GenBank/DDBJ whole genome shotgun (WGS) entry which is preliminary data.</text>
</comment>
<sequence length="187" mass="19985">MAMFSKAAHPRLAAIEAKQIEMQVAITKAAQSGEGNDDCIEISQRMELSESLNMLIEMVAAEFDFYTVKEKDTAVALPPCEIEDGDQTEAESALCVSDLECIGIMPAAAPEQATVLERAAEPVPTHAEIAIEADDCASTCTKSADDSGWITVGPGGKPIKGGKAVRNKSIRKRRSKGKKTSKKTSKK</sequence>
<protein>
    <submittedName>
        <fullName evidence="1">Uncharacterized protein</fullName>
    </submittedName>
</protein>